<dbReference type="InterPro" id="IPR036551">
    <property type="entry name" value="Flavin_trans-like"/>
</dbReference>
<dbReference type="Gene3D" id="3.40.50.1950">
    <property type="entry name" value="Flavin prenyltransferase-like"/>
    <property type="match status" value="1"/>
</dbReference>
<proteinExistence type="predicted"/>
<gene>
    <name evidence="1" type="ORF">AAIG11_00960</name>
</gene>
<accession>A0ABU9VPC7</accession>
<comment type="caution">
    <text evidence="1">The sequence shown here is derived from an EMBL/GenBank/DDBJ whole genome shotgun (WGS) entry which is preliminary data.</text>
</comment>
<name>A0ABU9VPC7_9CLOT</name>
<reference evidence="1 2" key="1">
    <citation type="submission" date="2024-04" db="EMBL/GenBank/DDBJ databases">
        <title>Genome sequencing and metabolic network reconstruction of aminoacids and betaine degradation by Anoxynatronum sibiricum.</title>
        <authorList>
            <person name="Detkova E.N."/>
            <person name="Boltjanskaja Y.V."/>
            <person name="Mardanov A.V."/>
            <person name="Kevbrin V."/>
        </authorList>
    </citation>
    <scope>NUCLEOTIDE SEQUENCE [LARGE SCALE GENOMIC DNA]</scope>
    <source>
        <strain evidence="1 2">Z-7981</strain>
    </source>
</reference>
<dbReference type="Proteomes" id="UP001407405">
    <property type="component" value="Unassembled WGS sequence"/>
</dbReference>
<keyword evidence="2" id="KW-1185">Reference proteome</keyword>
<dbReference type="RefSeq" id="WP_343184409.1">
    <property type="nucleotide sequence ID" value="NZ_JBCITM010000001.1"/>
</dbReference>
<evidence type="ECO:0000313" key="1">
    <source>
        <dbReference type="EMBL" id="MEN1759028.1"/>
    </source>
</evidence>
<evidence type="ECO:0000313" key="2">
    <source>
        <dbReference type="Proteomes" id="UP001407405"/>
    </source>
</evidence>
<evidence type="ECO:0008006" key="3">
    <source>
        <dbReference type="Google" id="ProtNLM"/>
    </source>
</evidence>
<protein>
    <recommendedName>
        <fullName evidence="3">Flavoprotein</fullName>
    </recommendedName>
</protein>
<sequence>MNQRNQTKQILAHLSGQVGKLPGKETDVVRHPAWSHSLQEPRLLAVFAGNPIGLEQTIQTLTSWKKKGYTYDAAFSANAEALMESDAILRALQPVQVIHRNMQELKHYTLNHLSGVLVPQITHNTARKLVQGIQDGLVPNLLWQALWDGIPVYMNLESLNTYHGRPTQNQAMNRIMKQTISSLKEMGVREMNQFQGVKTERVAAGKDLPDVINRDQMAGAVQVITEKDVLTHAAGATLVVEAGAIVTPLARDTAVEKGIQLIRKT</sequence>
<organism evidence="1 2">
    <name type="scientific">Anoxynatronum sibiricum</name>
    <dbReference type="NCBI Taxonomy" id="210623"/>
    <lineage>
        <taxon>Bacteria</taxon>
        <taxon>Bacillati</taxon>
        <taxon>Bacillota</taxon>
        <taxon>Clostridia</taxon>
        <taxon>Eubacteriales</taxon>
        <taxon>Clostridiaceae</taxon>
        <taxon>Anoxynatronum</taxon>
    </lineage>
</organism>
<dbReference type="EMBL" id="JBCITM010000001">
    <property type="protein sequence ID" value="MEN1759028.1"/>
    <property type="molecule type" value="Genomic_DNA"/>
</dbReference>